<keyword evidence="4" id="KW-0808">Transferase</keyword>
<dbReference type="InterPro" id="IPR015422">
    <property type="entry name" value="PyrdxlP-dep_Trfase_small"/>
</dbReference>
<dbReference type="RefSeq" id="WP_286304626.1">
    <property type="nucleotide sequence ID" value="NZ_AP027741.1"/>
</dbReference>
<accession>A0ABP3D7K7</accession>
<comment type="catalytic activity">
    <reaction evidence="9">
        <text>(sulfur carrier)-H + L-cysteine = (sulfur carrier)-SH + L-alanine</text>
        <dbReference type="Rhea" id="RHEA:43892"/>
        <dbReference type="Rhea" id="RHEA-COMP:14737"/>
        <dbReference type="Rhea" id="RHEA-COMP:14739"/>
        <dbReference type="ChEBI" id="CHEBI:29917"/>
        <dbReference type="ChEBI" id="CHEBI:35235"/>
        <dbReference type="ChEBI" id="CHEBI:57972"/>
        <dbReference type="ChEBI" id="CHEBI:64428"/>
        <dbReference type="EC" id="2.8.1.7"/>
    </reaction>
</comment>
<keyword evidence="13" id="KW-1185">Reference proteome</keyword>
<protein>
    <recommendedName>
        <fullName evidence="3">cysteine desulfurase</fullName>
        <ecNumber evidence="3">2.8.1.7</ecNumber>
    </recommendedName>
</protein>
<dbReference type="Pfam" id="PF00266">
    <property type="entry name" value="Aminotran_5"/>
    <property type="match status" value="1"/>
</dbReference>
<evidence type="ECO:0000256" key="5">
    <source>
        <dbReference type="ARBA" id="ARBA00022723"/>
    </source>
</evidence>
<evidence type="ECO:0000256" key="10">
    <source>
        <dbReference type="RuleBase" id="RU004504"/>
    </source>
</evidence>
<sequence length="382" mass="41362">MQTGSSIYLDYQATTPIEPRVVSAMAPYNHEIFANPHSTAHVLGQQSAAAVEAARSTIENCINASSEEVIFTSGATESNNQAIASVLFGNTTDRRDILISEIEHKCIKNAAYFYAAKLGYKVKEIPVDSTGLIDVDAYQSLLSDQTLLVCIMAVNNEIGTIQDVKTFAEMAHAAGALFHCDAAQAPEAMDIDVKDWNVDMLSLSAHKVYGPKGIGALYIKNDLQAELPPFIQGGGQQFGMRSGTLATPLCVGFAEAMRITKQEAKTHREQLTHLKRLFLQQLEATHIPFKLNGTQTQCHPGNINVQFIGCDANKLLEKLQPNVCASTGSACNSEMVLLSHVLKAIGLTDEEAGSSLRISLGRFSDEAQIKHAVAEIKLAIEK</sequence>
<dbReference type="InterPro" id="IPR015424">
    <property type="entry name" value="PyrdxlP-dep_Trfase"/>
</dbReference>
<evidence type="ECO:0000256" key="4">
    <source>
        <dbReference type="ARBA" id="ARBA00022679"/>
    </source>
</evidence>
<evidence type="ECO:0000313" key="13">
    <source>
        <dbReference type="Proteomes" id="UP001501476"/>
    </source>
</evidence>
<keyword evidence="7" id="KW-0408">Iron</keyword>
<comment type="caution">
    <text evidence="12">The sequence shown here is derived from an EMBL/GenBank/DDBJ whole genome shotgun (WGS) entry which is preliminary data.</text>
</comment>
<dbReference type="InterPro" id="IPR000192">
    <property type="entry name" value="Aminotrans_V_dom"/>
</dbReference>
<dbReference type="Gene3D" id="3.40.640.10">
    <property type="entry name" value="Type I PLP-dependent aspartate aminotransferase-like (Major domain)"/>
    <property type="match status" value="1"/>
</dbReference>
<evidence type="ECO:0000256" key="7">
    <source>
        <dbReference type="ARBA" id="ARBA00023004"/>
    </source>
</evidence>
<dbReference type="PANTHER" id="PTHR11601:SF34">
    <property type="entry name" value="CYSTEINE DESULFURASE"/>
    <property type="match status" value="1"/>
</dbReference>
<dbReference type="EC" id="2.8.1.7" evidence="3"/>
<feature type="domain" description="Aminotransferase class V" evidence="11">
    <location>
        <begin position="7"/>
        <end position="370"/>
    </location>
</feature>
<dbReference type="Proteomes" id="UP001501476">
    <property type="component" value="Unassembled WGS sequence"/>
</dbReference>
<dbReference type="SUPFAM" id="SSF53383">
    <property type="entry name" value="PLP-dependent transferases"/>
    <property type="match status" value="1"/>
</dbReference>
<dbReference type="InterPro" id="IPR016454">
    <property type="entry name" value="Cysteine_dSase"/>
</dbReference>
<dbReference type="Gene3D" id="3.90.1150.10">
    <property type="entry name" value="Aspartate Aminotransferase, domain 1"/>
    <property type="match status" value="1"/>
</dbReference>
<gene>
    <name evidence="12" type="ORF">GCM10008964_13320</name>
</gene>
<dbReference type="InterPro" id="IPR020578">
    <property type="entry name" value="Aminotrans_V_PyrdxlP_BS"/>
</dbReference>
<evidence type="ECO:0000256" key="8">
    <source>
        <dbReference type="ARBA" id="ARBA00023014"/>
    </source>
</evidence>
<proteinExistence type="inferred from homology"/>
<dbReference type="PANTHER" id="PTHR11601">
    <property type="entry name" value="CYSTEINE DESULFURYLASE FAMILY MEMBER"/>
    <property type="match status" value="1"/>
</dbReference>
<evidence type="ECO:0000256" key="3">
    <source>
        <dbReference type="ARBA" id="ARBA00012239"/>
    </source>
</evidence>
<evidence type="ECO:0000256" key="1">
    <source>
        <dbReference type="ARBA" id="ARBA00001933"/>
    </source>
</evidence>
<dbReference type="EMBL" id="BAAADG010000004">
    <property type="protein sequence ID" value="GAA0223074.1"/>
    <property type="molecule type" value="Genomic_DNA"/>
</dbReference>
<evidence type="ECO:0000259" key="11">
    <source>
        <dbReference type="Pfam" id="PF00266"/>
    </source>
</evidence>
<comment type="cofactor">
    <cofactor evidence="1 10">
        <name>pyridoxal 5'-phosphate</name>
        <dbReference type="ChEBI" id="CHEBI:597326"/>
    </cofactor>
</comment>
<organism evidence="12 13">
    <name type="scientific">Methylophaga marina</name>
    <dbReference type="NCBI Taxonomy" id="45495"/>
    <lineage>
        <taxon>Bacteria</taxon>
        <taxon>Pseudomonadati</taxon>
        <taxon>Pseudomonadota</taxon>
        <taxon>Gammaproteobacteria</taxon>
        <taxon>Thiotrichales</taxon>
        <taxon>Piscirickettsiaceae</taxon>
        <taxon>Methylophaga</taxon>
    </lineage>
</organism>
<comment type="similarity">
    <text evidence="2">Belongs to the class-V pyridoxal-phosphate-dependent aminotransferase family. NifS/IscS subfamily.</text>
</comment>
<dbReference type="PROSITE" id="PS00595">
    <property type="entry name" value="AA_TRANSFER_CLASS_5"/>
    <property type="match status" value="1"/>
</dbReference>
<evidence type="ECO:0000256" key="2">
    <source>
        <dbReference type="ARBA" id="ARBA00006490"/>
    </source>
</evidence>
<keyword evidence="5" id="KW-0479">Metal-binding</keyword>
<name>A0ABP3D7K7_9GAMM</name>
<dbReference type="InterPro" id="IPR015421">
    <property type="entry name" value="PyrdxlP-dep_Trfase_major"/>
</dbReference>
<evidence type="ECO:0000313" key="12">
    <source>
        <dbReference type="EMBL" id="GAA0223074.1"/>
    </source>
</evidence>
<evidence type="ECO:0000256" key="6">
    <source>
        <dbReference type="ARBA" id="ARBA00022898"/>
    </source>
</evidence>
<keyword evidence="6" id="KW-0663">Pyridoxal phosphate</keyword>
<evidence type="ECO:0000256" key="9">
    <source>
        <dbReference type="ARBA" id="ARBA00050776"/>
    </source>
</evidence>
<keyword evidence="8" id="KW-0411">Iron-sulfur</keyword>
<reference evidence="13" key="1">
    <citation type="journal article" date="2019" name="Int. J. Syst. Evol. Microbiol.">
        <title>The Global Catalogue of Microorganisms (GCM) 10K type strain sequencing project: providing services to taxonomists for standard genome sequencing and annotation.</title>
        <authorList>
            <consortium name="The Broad Institute Genomics Platform"/>
            <consortium name="The Broad Institute Genome Sequencing Center for Infectious Disease"/>
            <person name="Wu L."/>
            <person name="Ma J."/>
        </authorList>
    </citation>
    <scope>NUCLEOTIDE SEQUENCE [LARGE SCALE GENOMIC DNA]</scope>
    <source>
        <strain evidence="13">JCM 6886</strain>
    </source>
</reference>
<dbReference type="PIRSF" id="PIRSF005572">
    <property type="entry name" value="NifS"/>
    <property type="match status" value="1"/>
</dbReference>